<keyword evidence="4" id="KW-1185">Reference proteome</keyword>
<evidence type="ECO:0000313" key="4">
    <source>
        <dbReference type="Proteomes" id="UP000239504"/>
    </source>
</evidence>
<feature type="transmembrane region" description="Helical" evidence="1">
    <location>
        <begin position="60"/>
        <end position="80"/>
    </location>
</feature>
<proteinExistence type="predicted"/>
<dbReference type="Proteomes" id="UP000239504">
    <property type="component" value="Unassembled WGS sequence"/>
</dbReference>
<dbReference type="RefSeq" id="WP_104832218.1">
    <property type="nucleotide sequence ID" value="NZ_PJCH01000017.1"/>
</dbReference>
<dbReference type="OrthoDB" id="7364486at2"/>
<feature type="domain" description="YdbS-like PH" evidence="2">
    <location>
        <begin position="84"/>
        <end position="148"/>
    </location>
</feature>
<keyword evidence="1" id="KW-0472">Membrane</keyword>
<accession>A0A2S7JZF6</accession>
<evidence type="ECO:0000256" key="1">
    <source>
        <dbReference type="SAM" id="Phobius"/>
    </source>
</evidence>
<keyword evidence="1" id="KW-1133">Transmembrane helix</keyword>
<sequence length="171" mass="19160">MGYVKRTLAPGEDYLYRAHFNWTYDFRSWVWLVFSAIPTGLWLYALRMDALRHDFLSESLAYLSGASLTLGAVLCLSRFVRKWTTVIAVTSVRLILKTGMIARASHEVMLDEIEEVLVKQSFLGRILGYGVLRVRGTGDSTVEFPVVGSPTKVRKEIEAAIMRARGAAKAA</sequence>
<organism evidence="3 4">
    <name type="scientific">Hyphococcus luteus</name>
    <dbReference type="NCBI Taxonomy" id="2058213"/>
    <lineage>
        <taxon>Bacteria</taxon>
        <taxon>Pseudomonadati</taxon>
        <taxon>Pseudomonadota</taxon>
        <taxon>Alphaproteobacteria</taxon>
        <taxon>Parvularculales</taxon>
        <taxon>Parvularculaceae</taxon>
        <taxon>Hyphococcus</taxon>
    </lineage>
</organism>
<feature type="transmembrane region" description="Helical" evidence="1">
    <location>
        <begin position="29"/>
        <end position="48"/>
    </location>
</feature>
<gene>
    <name evidence="3" type="ORF">CW354_21820</name>
</gene>
<evidence type="ECO:0000313" key="3">
    <source>
        <dbReference type="EMBL" id="PQA85578.1"/>
    </source>
</evidence>
<dbReference type="InterPro" id="IPR005182">
    <property type="entry name" value="YdbS-like_PH"/>
</dbReference>
<dbReference type="PANTHER" id="PTHR37938">
    <property type="entry name" value="BLL0215 PROTEIN"/>
    <property type="match status" value="1"/>
</dbReference>
<dbReference type="EMBL" id="PJCH01000017">
    <property type="protein sequence ID" value="PQA85578.1"/>
    <property type="molecule type" value="Genomic_DNA"/>
</dbReference>
<keyword evidence="1" id="KW-0812">Transmembrane</keyword>
<name>A0A2S7JZF6_9PROT</name>
<comment type="caution">
    <text evidence="3">The sequence shown here is derived from an EMBL/GenBank/DDBJ whole genome shotgun (WGS) entry which is preliminary data.</text>
</comment>
<dbReference type="Pfam" id="PF03703">
    <property type="entry name" value="bPH_2"/>
    <property type="match status" value="1"/>
</dbReference>
<protein>
    <recommendedName>
        <fullName evidence="2">YdbS-like PH domain-containing protein</fullName>
    </recommendedName>
</protein>
<dbReference type="PANTHER" id="PTHR37938:SF1">
    <property type="entry name" value="BLL0215 PROTEIN"/>
    <property type="match status" value="1"/>
</dbReference>
<dbReference type="AlphaFoldDB" id="A0A2S7JZF6"/>
<evidence type="ECO:0000259" key="2">
    <source>
        <dbReference type="Pfam" id="PF03703"/>
    </source>
</evidence>
<reference evidence="3 4" key="1">
    <citation type="submission" date="2017-12" db="EMBL/GenBank/DDBJ databases">
        <authorList>
            <person name="Hurst M.R.H."/>
        </authorList>
    </citation>
    <scope>NUCLEOTIDE SEQUENCE [LARGE SCALE GENOMIC DNA]</scope>
    <source>
        <strain evidence="3 4">SY-3-19</strain>
    </source>
</reference>